<reference evidence="4" key="1">
    <citation type="submission" date="2017-02" db="UniProtKB">
        <authorList>
            <consortium name="WormBaseParasite"/>
        </authorList>
    </citation>
    <scope>IDENTIFICATION</scope>
</reference>
<organism evidence="4">
    <name type="scientific">Taenia asiatica</name>
    <name type="common">Asian tapeworm</name>
    <dbReference type="NCBI Taxonomy" id="60517"/>
    <lineage>
        <taxon>Eukaryota</taxon>
        <taxon>Metazoa</taxon>
        <taxon>Spiralia</taxon>
        <taxon>Lophotrochozoa</taxon>
        <taxon>Platyhelminthes</taxon>
        <taxon>Cestoda</taxon>
        <taxon>Eucestoda</taxon>
        <taxon>Cyclophyllidea</taxon>
        <taxon>Taeniidae</taxon>
        <taxon>Taenia</taxon>
    </lineage>
</organism>
<dbReference type="WBParaSite" id="TASK_0000282701-mRNA-1">
    <property type="protein sequence ID" value="TASK_0000282701-mRNA-1"/>
    <property type="gene ID" value="TASK_0000282701"/>
</dbReference>
<dbReference type="AlphaFoldDB" id="A0A0R3VZI3"/>
<evidence type="ECO:0000313" key="2">
    <source>
        <dbReference type="EMBL" id="VDK26290.1"/>
    </source>
</evidence>
<accession>A0A0R3VZI3</accession>
<evidence type="ECO:0000313" key="3">
    <source>
        <dbReference type="Proteomes" id="UP000282613"/>
    </source>
</evidence>
<feature type="region of interest" description="Disordered" evidence="1">
    <location>
        <begin position="1"/>
        <end position="25"/>
    </location>
</feature>
<sequence length="101" mass="11038">MVLLSQENKAPSLSPHIDGVPTHTRHTFDGSPIMRNSVVKFSISTTVVAPCAGTTATSPSPLTCLLHVVDVEDEVETILRLHAESNNCIQHHNRNTLHINH</sequence>
<keyword evidence="3" id="KW-1185">Reference proteome</keyword>
<evidence type="ECO:0000256" key="1">
    <source>
        <dbReference type="SAM" id="MobiDB-lite"/>
    </source>
</evidence>
<name>A0A0R3VZI3_TAEAS</name>
<evidence type="ECO:0000313" key="4">
    <source>
        <dbReference type="WBParaSite" id="TASK_0000282701-mRNA-1"/>
    </source>
</evidence>
<protein>
    <submittedName>
        <fullName evidence="2 4">Uncharacterized protein</fullName>
    </submittedName>
</protein>
<feature type="compositionally biased region" description="Polar residues" evidence="1">
    <location>
        <begin position="1"/>
        <end position="11"/>
    </location>
</feature>
<dbReference type="EMBL" id="UYRS01003309">
    <property type="protein sequence ID" value="VDK26290.1"/>
    <property type="molecule type" value="Genomic_DNA"/>
</dbReference>
<proteinExistence type="predicted"/>
<gene>
    <name evidence="2" type="ORF">TASK_LOCUS2828</name>
</gene>
<dbReference type="Proteomes" id="UP000282613">
    <property type="component" value="Unassembled WGS sequence"/>
</dbReference>
<reference evidence="2 3" key="2">
    <citation type="submission" date="2018-11" db="EMBL/GenBank/DDBJ databases">
        <authorList>
            <consortium name="Pathogen Informatics"/>
        </authorList>
    </citation>
    <scope>NUCLEOTIDE SEQUENCE [LARGE SCALE GENOMIC DNA]</scope>
</reference>